<sequence>MKEGKSKFNHQQQQQQNGHISPFKFGKLLDPEASWDKVLILC</sequence>
<dbReference type="Proteomes" id="UP000607653">
    <property type="component" value="Unassembled WGS sequence"/>
</dbReference>
<reference evidence="2 3" key="1">
    <citation type="journal article" date="2020" name="Mol. Biol. Evol.">
        <title>Distinct Expression and Methylation Patterns for Genes with Different Fates following a Single Whole-Genome Duplication in Flowering Plants.</title>
        <authorList>
            <person name="Shi T."/>
            <person name="Rahmani R.S."/>
            <person name="Gugger P.F."/>
            <person name="Wang M."/>
            <person name="Li H."/>
            <person name="Zhang Y."/>
            <person name="Li Z."/>
            <person name="Wang Q."/>
            <person name="Van de Peer Y."/>
            <person name="Marchal K."/>
            <person name="Chen J."/>
        </authorList>
    </citation>
    <scope>NUCLEOTIDE SEQUENCE [LARGE SCALE GENOMIC DNA]</scope>
    <source>
        <tissue evidence="2">Leaf</tissue>
    </source>
</reference>
<organism evidence="2 3">
    <name type="scientific">Nelumbo nucifera</name>
    <name type="common">Sacred lotus</name>
    <dbReference type="NCBI Taxonomy" id="4432"/>
    <lineage>
        <taxon>Eukaryota</taxon>
        <taxon>Viridiplantae</taxon>
        <taxon>Streptophyta</taxon>
        <taxon>Embryophyta</taxon>
        <taxon>Tracheophyta</taxon>
        <taxon>Spermatophyta</taxon>
        <taxon>Magnoliopsida</taxon>
        <taxon>Proteales</taxon>
        <taxon>Nelumbonaceae</taxon>
        <taxon>Nelumbo</taxon>
    </lineage>
</organism>
<comment type="caution">
    <text evidence="2">The sequence shown here is derived from an EMBL/GenBank/DDBJ whole genome shotgun (WGS) entry which is preliminary data.</text>
</comment>
<name>A0A822Y2F8_NELNU</name>
<protein>
    <submittedName>
        <fullName evidence="2">Uncharacterized protein</fullName>
    </submittedName>
</protein>
<evidence type="ECO:0000256" key="1">
    <source>
        <dbReference type="SAM" id="MobiDB-lite"/>
    </source>
</evidence>
<gene>
    <name evidence="2" type="ORF">HUJ06_027910</name>
</gene>
<dbReference type="AlphaFoldDB" id="A0A822Y2F8"/>
<accession>A0A822Y2F8</accession>
<feature type="region of interest" description="Disordered" evidence="1">
    <location>
        <begin position="1"/>
        <end position="25"/>
    </location>
</feature>
<evidence type="ECO:0000313" key="2">
    <source>
        <dbReference type="EMBL" id="DAD26442.1"/>
    </source>
</evidence>
<evidence type="ECO:0000313" key="3">
    <source>
        <dbReference type="Proteomes" id="UP000607653"/>
    </source>
</evidence>
<keyword evidence="3" id="KW-1185">Reference proteome</keyword>
<proteinExistence type="predicted"/>
<dbReference type="EMBL" id="DUZY01000002">
    <property type="protein sequence ID" value="DAD26442.1"/>
    <property type="molecule type" value="Genomic_DNA"/>
</dbReference>